<accession>A0ABU1GZ50</accession>
<dbReference type="EMBL" id="JARWAO010000010">
    <property type="protein sequence ID" value="MDR5897316.1"/>
    <property type="molecule type" value="Genomic_DNA"/>
</dbReference>
<gene>
    <name evidence="1" type="ORF">QC825_14690</name>
</gene>
<name>A0ABU1GZ50_9GAMM</name>
<evidence type="ECO:0000313" key="2">
    <source>
        <dbReference type="Proteomes" id="UP001269375"/>
    </source>
</evidence>
<reference evidence="1 2" key="1">
    <citation type="submission" date="2023-04" db="EMBL/GenBank/DDBJ databases">
        <title>A long-awaited taxogenomic arrangement of the family Halomonadaceae.</title>
        <authorList>
            <person name="De La Haba R."/>
            <person name="Chuvochina M."/>
            <person name="Wittouck S."/>
            <person name="Arahal D.R."/>
            <person name="Sanchez-Porro C."/>
            <person name="Hugenholtz P."/>
            <person name="Ventosa A."/>
        </authorList>
    </citation>
    <scope>NUCLEOTIDE SEQUENCE [LARGE SCALE GENOMIC DNA]</scope>
    <source>
        <strain evidence="1 2">DSM 22428</strain>
    </source>
</reference>
<evidence type="ECO:0000313" key="1">
    <source>
        <dbReference type="EMBL" id="MDR5897316.1"/>
    </source>
</evidence>
<organism evidence="1 2">
    <name type="scientific">Larsenimonas suaedae</name>
    <dbReference type="NCBI Taxonomy" id="1851019"/>
    <lineage>
        <taxon>Bacteria</taxon>
        <taxon>Pseudomonadati</taxon>
        <taxon>Pseudomonadota</taxon>
        <taxon>Gammaproteobacteria</taxon>
        <taxon>Oceanospirillales</taxon>
        <taxon>Halomonadaceae</taxon>
        <taxon>Larsenimonas</taxon>
    </lineage>
</organism>
<sequence length="134" mass="14828">MDALIIADMDGAQAQYILEVDQLAERHRLLFVTDGSGQALAYQEKYAEAVEYNAGHDGPFPHLNAEAEARELSVEALVSEVVAMRTAWRSVSAQIEAARARAKKRIRSTQDTEDWTLAVQAFKTELPALKKDAP</sequence>
<dbReference type="Proteomes" id="UP001269375">
    <property type="component" value="Unassembled WGS sequence"/>
</dbReference>
<protein>
    <submittedName>
        <fullName evidence="1">Uncharacterized protein</fullName>
    </submittedName>
</protein>
<comment type="caution">
    <text evidence="1">The sequence shown here is derived from an EMBL/GenBank/DDBJ whole genome shotgun (WGS) entry which is preliminary data.</text>
</comment>
<keyword evidence="2" id="KW-1185">Reference proteome</keyword>
<dbReference type="RefSeq" id="WP_251595619.1">
    <property type="nucleotide sequence ID" value="NZ_JAMLJI010000006.1"/>
</dbReference>
<proteinExistence type="predicted"/>